<name>M5ECA5_MALS4</name>
<comment type="subcellular location">
    <subcellularLocation>
        <location evidence="1">Cytoplasm</location>
    </subcellularLocation>
</comment>
<dbReference type="RefSeq" id="XP_018741476.1">
    <property type="nucleotide sequence ID" value="XM_018884858.1"/>
</dbReference>
<accession>M5ECA5</accession>
<organism evidence="6 7">
    <name type="scientific">Malassezia sympodialis (strain ATCC 42132)</name>
    <name type="common">Atopic eczema-associated yeast</name>
    <dbReference type="NCBI Taxonomy" id="1230383"/>
    <lineage>
        <taxon>Eukaryota</taxon>
        <taxon>Fungi</taxon>
        <taxon>Dikarya</taxon>
        <taxon>Basidiomycota</taxon>
        <taxon>Ustilaginomycotina</taxon>
        <taxon>Malasseziomycetes</taxon>
        <taxon>Malasseziales</taxon>
        <taxon>Malasseziaceae</taxon>
        <taxon>Malassezia</taxon>
    </lineage>
</organism>
<dbReference type="AlphaFoldDB" id="M5ECA5"/>
<reference evidence="7" key="1">
    <citation type="journal article" date="2017" name="Nucleic Acids Res.">
        <title>Proteogenomics produces comprehensive and highly accurate protein-coding gene annotation in a complete genome assembly of Malassezia sympodialis.</title>
        <authorList>
            <person name="Zhu Y."/>
            <person name="Engstroem P.G."/>
            <person name="Tellgren-Roth C."/>
            <person name="Baudo C.D."/>
            <person name="Kennell J.C."/>
            <person name="Sun S."/>
            <person name="Billmyre R.B."/>
            <person name="Schroeder M.S."/>
            <person name="Andersson A."/>
            <person name="Holm T."/>
            <person name="Sigurgeirsson B."/>
            <person name="Wu G."/>
            <person name="Sankaranarayanan S.R."/>
            <person name="Siddharthan R."/>
            <person name="Sanyal K."/>
            <person name="Lundeberg J."/>
            <person name="Nystedt B."/>
            <person name="Boekhout T."/>
            <person name="Dawson T.L. Jr."/>
            <person name="Heitman J."/>
            <person name="Scheynius A."/>
            <person name="Lehtioe J."/>
        </authorList>
    </citation>
    <scope>NUCLEOTIDE SEQUENCE [LARGE SCALE GENOMIC DNA]</scope>
    <source>
        <strain evidence="7">ATCC 42132</strain>
    </source>
</reference>
<dbReference type="Proteomes" id="UP000186303">
    <property type="component" value="Chromosome 5"/>
</dbReference>
<protein>
    <submittedName>
        <fullName evidence="6">Uncharacterized protein</fullName>
    </submittedName>
</protein>
<keyword evidence="7" id="KW-1185">Reference proteome</keyword>
<evidence type="ECO:0000256" key="2">
    <source>
        <dbReference type="ARBA" id="ARBA00022490"/>
    </source>
</evidence>
<dbReference type="SMART" id="SM00320">
    <property type="entry name" value="WD40"/>
    <property type="match status" value="6"/>
</dbReference>
<dbReference type="InterPro" id="IPR050687">
    <property type="entry name" value="Dynein_IC"/>
</dbReference>
<dbReference type="VEuPathDB" id="FungiDB:MSYG_3242"/>
<feature type="compositionally biased region" description="Basic and acidic residues" evidence="5">
    <location>
        <begin position="18"/>
        <end position="27"/>
    </location>
</feature>
<dbReference type="SUPFAM" id="SSF50978">
    <property type="entry name" value="WD40 repeat-like"/>
    <property type="match status" value="1"/>
</dbReference>
<dbReference type="InterPro" id="IPR036322">
    <property type="entry name" value="WD40_repeat_dom_sf"/>
</dbReference>
<dbReference type="PANTHER" id="PTHR12442:SF22">
    <property type="entry name" value="CYTOPLASMIC DYNEIN 1 INTERMEDIATE CHAIN-RELATED"/>
    <property type="match status" value="1"/>
</dbReference>
<dbReference type="GO" id="GO:0045503">
    <property type="term" value="F:dynein light chain binding"/>
    <property type="evidence" value="ECO:0007669"/>
    <property type="project" value="TreeGrafter"/>
</dbReference>
<dbReference type="KEGG" id="msym:MSY001_2975"/>
<dbReference type="OrthoDB" id="366230at2759"/>
<sequence length="662" mass="71016">MSARRAEIEAKRAKLAELRRAREERTRKMQAGAAQVTPTSAGAPGATQSVDELLASLLPPKDEAPRPETDAEAPPPPAAPTEALAEGPPAPAPHAEAAERAQADAEPAQAGAEPAQAGAGPAQAGAAAPPPERILYSKEVQTDPAPEPAAPEPCPSEDEAPSAERPALPPDEPRAPAVQAAAPVSDDFTEFVQTKSMIMERILDEPYDVLTDYTHVPADRDEAAPASIQLVCTFHNDTWLATRSVTDLDWSAKHPELVVAAYNRKRVLAQDGDHDGLVAVWNMHVRERPEFVFSAPSDVVSVLASPFHPHLIAGGTYSGQVLLWDTRHRDVPVQRTPLAFAAHGSTTHAAPVYSLRMIGSAHAHQLVSASMDGVVCTWSLDMLARPQESLVLTNPLHPRRAEVCVTSLDVAPRDTSRFLVATEEGNLFGAQRFDRAGVQAGLDTSRVYVGHSAPVTRLECHPAQARGEAAPHGLSGLFLTTSMDWTSALWRMDAAPSPSPPSGAYHYPHANPRIATSQRTNPLAFRASTSTPTWSAIAPLVRFENQHDYVMDARWHPQHPAVFAQVDASGQLDVYHVGHSLDRPLLTLSTPSARALNRVAWDRRGTLPEHGAAVAQRLATGGVDGRVHVYEVAETHVTPRGDADWAAMARALQQAPPPAALR</sequence>
<evidence type="ECO:0000256" key="4">
    <source>
        <dbReference type="ARBA" id="ARBA00022737"/>
    </source>
</evidence>
<evidence type="ECO:0000256" key="5">
    <source>
        <dbReference type="SAM" id="MobiDB-lite"/>
    </source>
</evidence>
<dbReference type="PANTHER" id="PTHR12442">
    <property type="entry name" value="DYNEIN INTERMEDIATE CHAIN"/>
    <property type="match status" value="1"/>
</dbReference>
<evidence type="ECO:0000256" key="1">
    <source>
        <dbReference type="ARBA" id="ARBA00004496"/>
    </source>
</evidence>
<feature type="compositionally biased region" description="Pro residues" evidence="5">
    <location>
        <begin position="145"/>
        <end position="154"/>
    </location>
</feature>
<dbReference type="EMBL" id="LT671825">
    <property type="protein sequence ID" value="SHO78894.1"/>
    <property type="molecule type" value="Genomic_DNA"/>
</dbReference>
<feature type="compositionally biased region" description="Low complexity" evidence="5">
    <location>
        <begin position="104"/>
        <end position="127"/>
    </location>
</feature>
<keyword evidence="4" id="KW-0677">Repeat</keyword>
<dbReference type="STRING" id="1230383.M5ECA5"/>
<dbReference type="GO" id="GO:0005868">
    <property type="term" value="C:cytoplasmic dynein complex"/>
    <property type="evidence" value="ECO:0007669"/>
    <property type="project" value="TreeGrafter"/>
</dbReference>
<keyword evidence="3" id="KW-0853">WD repeat</keyword>
<proteinExistence type="predicted"/>
<evidence type="ECO:0000313" key="6">
    <source>
        <dbReference type="EMBL" id="SHO78894.1"/>
    </source>
</evidence>
<dbReference type="OMA" id="ITPDIQH"/>
<dbReference type="InterPro" id="IPR001680">
    <property type="entry name" value="WD40_rpt"/>
</dbReference>
<feature type="compositionally biased region" description="Polar residues" evidence="5">
    <location>
        <begin position="36"/>
        <end position="50"/>
    </location>
</feature>
<dbReference type="InterPro" id="IPR015943">
    <property type="entry name" value="WD40/YVTN_repeat-like_dom_sf"/>
</dbReference>
<dbReference type="Gene3D" id="2.130.10.10">
    <property type="entry name" value="YVTN repeat-like/Quinoprotein amine dehydrogenase"/>
    <property type="match status" value="2"/>
</dbReference>
<feature type="region of interest" description="Disordered" evidence="5">
    <location>
        <begin position="18"/>
        <end position="182"/>
    </location>
</feature>
<evidence type="ECO:0000256" key="3">
    <source>
        <dbReference type="ARBA" id="ARBA00022574"/>
    </source>
</evidence>
<feature type="compositionally biased region" description="Basic and acidic residues" evidence="5">
    <location>
        <begin position="60"/>
        <end position="69"/>
    </location>
</feature>
<evidence type="ECO:0000313" key="7">
    <source>
        <dbReference type="Proteomes" id="UP000186303"/>
    </source>
</evidence>
<dbReference type="HOGENOM" id="CLU_012999_2_0_1"/>
<gene>
    <name evidence="6" type="ORF">MSYG_3242</name>
</gene>
<dbReference type="GO" id="GO:0005737">
    <property type="term" value="C:cytoplasm"/>
    <property type="evidence" value="ECO:0007669"/>
    <property type="project" value="UniProtKB-SubCell"/>
</dbReference>
<dbReference type="GO" id="GO:0045504">
    <property type="term" value="F:dynein heavy chain binding"/>
    <property type="evidence" value="ECO:0007669"/>
    <property type="project" value="TreeGrafter"/>
</dbReference>
<dbReference type="GO" id="GO:0010970">
    <property type="term" value="P:transport along microtubule"/>
    <property type="evidence" value="ECO:0007669"/>
    <property type="project" value="TreeGrafter"/>
</dbReference>
<keyword evidence="2" id="KW-0963">Cytoplasm</keyword>